<comment type="caution">
    <text evidence="4">The sequence shown here is derived from an EMBL/GenBank/DDBJ whole genome shotgun (WGS) entry which is preliminary data.</text>
</comment>
<dbReference type="CDD" id="cd03801">
    <property type="entry name" value="GT4_PimA-like"/>
    <property type="match status" value="1"/>
</dbReference>
<protein>
    <recommendedName>
        <fullName evidence="3">Glycosyl transferase family 1 domain-containing protein</fullName>
    </recommendedName>
</protein>
<gene>
    <name evidence="4" type="ORF">GCM10011608_12560</name>
</gene>
<evidence type="ECO:0000256" key="1">
    <source>
        <dbReference type="ARBA" id="ARBA00022676"/>
    </source>
</evidence>
<sequence length="445" mass="48119">MEFPRSLHIATYDMRGTVVDSGLAKPCRQTGLVVHTHQLLGEVTRRYPSTRLAITQTGADTPPYRLRTPDGHLALAQAIATSFPRYLGAADGRGKDPDLVRAYYEERIDDPGNPVYHSLASQYAQAIRRAASRNLLLQNINPITAVLKAEEFGYLDASGLGRLNLTGIVHDISGAQRRFDYLRRRIERTGHSVWLIAVSNAVRAALIAAGIPPHRVATVLNGLDVHGFQDQVNQARAGGVFEAVRRRNQLPAAGRMILMSARRVAWKGHHDLVDAVAILASRGLCEGMYVAINGHGLVDTRDPDYEHDLAKAITERGLVDQVFLLDDLTPDEVAACYGAAHIAVLPSRLPEAFGYANIEAMLAGVPVVTTAHGGPLGYIDHEHSGLLVHPADPVALADALQRLLTDPDLHAGITAAGRSSARRFSVEKMFDGYATVLAAHPGAGR</sequence>
<keyword evidence="5" id="KW-1185">Reference proteome</keyword>
<evidence type="ECO:0000256" key="2">
    <source>
        <dbReference type="ARBA" id="ARBA00022679"/>
    </source>
</evidence>
<evidence type="ECO:0000259" key="3">
    <source>
        <dbReference type="Pfam" id="PF00534"/>
    </source>
</evidence>
<dbReference type="RefSeq" id="WP_189041442.1">
    <property type="nucleotide sequence ID" value="NZ_BMNB01000004.1"/>
</dbReference>
<dbReference type="GO" id="GO:0016757">
    <property type="term" value="F:glycosyltransferase activity"/>
    <property type="evidence" value="ECO:0007669"/>
    <property type="project" value="UniProtKB-KW"/>
</dbReference>
<name>A0A917WT14_9ACTN</name>
<dbReference type="InterPro" id="IPR001296">
    <property type="entry name" value="Glyco_trans_1"/>
</dbReference>
<organism evidence="4 5">
    <name type="scientific">Micromonospora sonchi</name>
    <dbReference type="NCBI Taxonomy" id="1763543"/>
    <lineage>
        <taxon>Bacteria</taxon>
        <taxon>Bacillati</taxon>
        <taxon>Actinomycetota</taxon>
        <taxon>Actinomycetes</taxon>
        <taxon>Micromonosporales</taxon>
        <taxon>Micromonosporaceae</taxon>
        <taxon>Micromonospora</taxon>
    </lineage>
</organism>
<dbReference type="PANTHER" id="PTHR12526:SF510">
    <property type="entry name" value="D-INOSITOL 3-PHOSPHATE GLYCOSYLTRANSFERASE"/>
    <property type="match status" value="1"/>
</dbReference>
<feature type="domain" description="Glycosyl transferase family 1" evidence="3">
    <location>
        <begin position="242"/>
        <end position="418"/>
    </location>
</feature>
<dbReference type="PANTHER" id="PTHR12526">
    <property type="entry name" value="GLYCOSYLTRANSFERASE"/>
    <property type="match status" value="1"/>
</dbReference>
<accession>A0A917WT14</accession>
<dbReference type="Pfam" id="PF00534">
    <property type="entry name" value="Glycos_transf_1"/>
    <property type="match status" value="1"/>
</dbReference>
<reference evidence="4" key="1">
    <citation type="journal article" date="2014" name="Int. J. Syst. Evol. Microbiol.">
        <title>Complete genome sequence of Corynebacterium casei LMG S-19264T (=DSM 44701T), isolated from a smear-ripened cheese.</title>
        <authorList>
            <consortium name="US DOE Joint Genome Institute (JGI-PGF)"/>
            <person name="Walter F."/>
            <person name="Albersmeier A."/>
            <person name="Kalinowski J."/>
            <person name="Ruckert C."/>
        </authorList>
    </citation>
    <scope>NUCLEOTIDE SEQUENCE</scope>
    <source>
        <strain evidence="4">CGMCC 4.7312</strain>
    </source>
</reference>
<dbReference type="Gene3D" id="3.40.50.2000">
    <property type="entry name" value="Glycogen Phosphorylase B"/>
    <property type="match status" value="2"/>
</dbReference>
<evidence type="ECO:0000313" key="4">
    <source>
        <dbReference type="EMBL" id="GGM29388.1"/>
    </source>
</evidence>
<dbReference type="AlphaFoldDB" id="A0A917WT14"/>
<evidence type="ECO:0000313" key="5">
    <source>
        <dbReference type="Proteomes" id="UP000608890"/>
    </source>
</evidence>
<dbReference type="SUPFAM" id="SSF53756">
    <property type="entry name" value="UDP-Glycosyltransferase/glycogen phosphorylase"/>
    <property type="match status" value="1"/>
</dbReference>
<reference evidence="4" key="2">
    <citation type="submission" date="2020-09" db="EMBL/GenBank/DDBJ databases">
        <authorList>
            <person name="Sun Q."/>
            <person name="Zhou Y."/>
        </authorList>
    </citation>
    <scope>NUCLEOTIDE SEQUENCE</scope>
    <source>
        <strain evidence="4">CGMCC 4.7312</strain>
    </source>
</reference>
<proteinExistence type="predicted"/>
<keyword evidence="1" id="KW-0328">Glycosyltransferase</keyword>
<dbReference type="Proteomes" id="UP000608890">
    <property type="component" value="Unassembled WGS sequence"/>
</dbReference>
<keyword evidence="2" id="KW-0808">Transferase</keyword>
<dbReference type="EMBL" id="BMNB01000004">
    <property type="protein sequence ID" value="GGM29388.1"/>
    <property type="molecule type" value="Genomic_DNA"/>
</dbReference>